<evidence type="ECO:0000259" key="1">
    <source>
        <dbReference type="Pfam" id="PF03551"/>
    </source>
</evidence>
<dbReference type="InterPro" id="IPR005149">
    <property type="entry name" value="Tscrpt_reg_PadR_N"/>
</dbReference>
<protein>
    <submittedName>
        <fullName evidence="2">DNA-binding PadR family transcriptional regulator</fullName>
    </submittedName>
</protein>
<organism evidence="2 3">
    <name type="scientific">Hoyosella altamirensis</name>
    <dbReference type="NCBI Taxonomy" id="616997"/>
    <lineage>
        <taxon>Bacteria</taxon>
        <taxon>Bacillati</taxon>
        <taxon>Actinomycetota</taxon>
        <taxon>Actinomycetes</taxon>
        <taxon>Mycobacteriales</taxon>
        <taxon>Hoyosellaceae</taxon>
        <taxon>Hoyosella</taxon>
    </lineage>
</organism>
<dbReference type="RefSeq" id="WP_083962081.1">
    <property type="nucleotide sequence ID" value="NZ_BDDI01000001.1"/>
</dbReference>
<evidence type="ECO:0000313" key="3">
    <source>
        <dbReference type="Proteomes" id="UP000567922"/>
    </source>
</evidence>
<evidence type="ECO:0000313" key="2">
    <source>
        <dbReference type="EMBL" id="MBB3038406.1"/>
    </source>
</evidence>
<dbReference type="Gene3D" id="1.10.10.10">
    <property type="entry name" value="Winged helix-like DNA-binding domain superfamily/Winged helix DNA-binding domain"/>
    <property type="match status" value="1"/>
</dbReference>
<dbReference type="AlphaFoldDB" id="A0A839RQN7"/>
<feature type="domain" description="Transcription regulator PadR N-terminal" evidence="1">
    <location>
        <begin position="55"/>
        <end position="125"/>
    </location>
</feature>
<reference evidence="2 3" key="1">
    <citation type="submission" date="2020-08" db="EMBL/GenBank/DDBJ databases">
        <title>Sequencing the genomes of 1000 actinobacteria strains.</title>
        <authorList>
            <person name="Klenk H.-P."/>
        </authorList>
    </citation>
    <scope>NUCLEOTIDE SEQUENCE [LARGE SCALE GENOMIC DNA]</scope>
    <source>
        <strain evidence="2 3">DSM 45258</strain>
    </source>
</reference>
<keyword evidence="3" id="KW-1185">Reference proteome</keyword>
<dbReference type="InterPro" id="IPR036388">
    <property type="entry name" value="WH-like_DNA-bd_sf"/>
</dbReference>
<dbReference type="Pfam" id="PF03551">
    <property type="entry name" value="PadR"/>
    <property type="match status" value="1"/>
</dbReference>
<comment type="caution">
    <text evidence="2">The sequence shown here is derived from an EMBL/GenBank/DDBJ whole genome shotgun (WGS) entry which is preliminary data.</text>
</comment>
<dbReference type="OrthoDB" id="8443918at2"/>
<dbReference type="EMBL" id="JACHWS010000002">
    <property type="protein sequence ID" value="MBB3038406.1"/>
    <property type="molecule type" value="Genomic_DNA"/>
</dbReference>
<dbReference type="SUPFAM" id="SSF46785">
    <property type="entry name" value="Winged helix' DNA-binding domain"/>
    <property type="match status" value="1"/>
</dbReference>
<gene>
    <name evidence="2" type="ORF">FHU29_002855</name>
</gene>
<name>A0A839RQN7_9ACTN</name>
<dbReference type="InterPro" id="IPR036390">
    <property type="entry name" value="WH_DNA-bd_sf"/>
</dbReference>
<proteinExistence type="predicted"/>
<dbReference type="Proteomes" id="UP000567922">
    <property type="component" value="Unassembled WGS sequence"/>
</dbReference>
<keyword evidence="2" id="KW-0238">DNA-binding</keyword>
<dbReference type="GO" id="GO:0003677">
    <property type="term" value="F:DNA binding"/>
    <property type="evidence" value="ECO:0007669"/>
    <property type="project" value="UniProtKB-KW"/>
</dbReference>
<sequence length="258" mass="29275">MPQKAMDAAPNPPVPNWLREQTGLGAAAGTAAKRRWHKLEVMAAIETRLLILGAVMMFEPVNGYQVLRELRSWDIEEWAKIKPGSIYSVLRTLTKNGSVIRHEVDEGARTVSVYVTTAQGRAEFHRLFSEALREPDAMAPIPAHTAWLLLLLVTREDFLSSLDERIRRSEKLIEESEQQLAAGIDAPEHIIEVARMWHAKATLELEWSKSMADRIRAGEFAFAGEPLTWQPPPNDPGWQMMEDQQRYRSILGLDETVR</sequence>
<accession>A0A839RQN7</accession>